<keyword evidence="3" id="KW-1133">Transmembrane helix</keyword>
<protein>
    <submittedName>
        <fullName evidence="4">Uncharacterized protein</fullName>
    </submittedName>
</protein>
<organism evidence="4 5">
    <name type="scientific">Tetracentron sinense</name>
    <name type="common">Spur-leaf</name>
    <dbReference type="NCBI Taxonomy" id="13715"/>
    <lineage>
        <taxon>Eukaryota</taxon>
        <taxon>Viridiplantae</taxon>
        <taxon>Streptophyta</taxon>
        <taxon>Embryophyta</taxon>
        <taxon>Tracheophyta</taxon>
        <taxon>Spermatophyta</taxon>
        <taxon>Magnoliopsida</taxon>
        <taxon>Trochodendrales</taxon>
        <taxon>Trochodendraceae</taxon>
        <taxon>Tetracentron</taxon>
    </lineage>
</organism>
<dbReference type="GO" id="GO:0051301">
    <property type="term" value="P:cell division"/>
    <property type="evidence" value="ECO:0007669"/>
    <property type="project" value="UniProtKB-KW"/>
</dbReference>
<evidence type="ECO:0000256" key="1">
    <source>
        <dbReference type="ARBA" id="ARBA00022618"/>
    </source>
</evidence>
<gene>
    <name evidence="4" type="ORF">HHK36_000431</name>
</gene>
<dbReference type="Proteomes" id="UP000655225">
    <property type="component" value="Unassembled WGS sequence"/>
</dbReference>
<evidence type="ECO:0000256" key="2">
    <source>
        <dbReference type="ARBA" id="ARBA00023306"/>
    </source>
</evidence>
<comment type="caution">
    <text evidence="4">The sequence shown here is derived from an EMBL/GenBank/DDBJ whole genome shotgun (WGS) entry which is preliminary data.</text>
</comment>
<accession>A0A834ZU33</accession>
<keyword evidence="3" id="KW-0812">Transmembrane</keyword>
<sequence>MVAEKFIKRGGIIFFLGGIFRIYNNAYYAKVGRIKGKEMNCLEMHFLFGLSFKLCVTPTTVDTYCFNLYREMWLQQPFLCIARSLKPCFWLAEEEESMHQPFCNS</sequence>
<evidence type="ECO:0000313" key="5">
    <source>
        <dbReference type="Proteomes" id="UP000655225"/>
    </source>
</evidence>
<keyword evidence="1" id="KW-0132">Cell division</keyword>
<dbReference type="PANTHER" id="PTHR15615:SF91">
    <property type="entry name" value="CYCLIN-P4-1"/>
    <property type="match status" value="1"/>
</dbReference>
<evidence type="ECO:0000256" key="3">
    <source>
        <dbReference type="SAM" id="Phobius"/>
    </source>
</evidence>
<name>A0A834ZU33_TETSI</name>
<keyword evidence="5" id="KW-1185">Reference proteome</keyword>
<keyword evidence="3" id="KW-0472">Membrane</keyword>
<keyword evidence="2" id="KW-0131">Cell cycle</keyword>
<dbReference type="PANTHER" id="PTHR15615">
    <property type="match status" value="1"/>
</dbReference>
<dbReference type="GO" id="GO:0019901">
    <property type="term" value="F:protein kinase binding"/>
    <property type="evidence" value="ECO:0007669"/>
    <property type="project" value="InterPro"/>
</dbReference>
<dbReference type="EMBL" id="JABCRI010000001">
    <property type="protein sequence ID" value="KAF8412467.1"/>
    <property type="molecule type" value="Genomic_DNA"/>
</dbReference>
<dbReference type="OrthoDB" id="1927445at2759"/>
<evidence type="ECO:0000313" key="4">
    <source>
        <dbReference type="EMBL" id="KAF8412467.1"/>
    </source>
</evidence>
<proteinExistence type="predicted"/>
<reference evidence="4 5" key="1">
    <citation type="submission" date="2020-04" db="EMBL/GenBank/DDBJ databases">
        <title>Plant Genome Project.</title>
        <authorList>
            <person name="Zhang R.-G."/>
        </authorList>
    </citation>
    <scope>NUCLEOTIDE SEQUENCE [LARGE SCALE GENOMIC DNA]</scope>
    <source>
        <strain evidence="4">YNK0</strain>
        <tissue evidence="4">Leaf</tissue>
    </source>
</reference>
<dbReference type="Pfam" id="PF08613">
    <property type="entry name" value="Cyclin"/>
    <property type="match status" value="1"/>
</dbReference>
<dbReference type="InterPro" id="IPR013922">
    <property type="entry name" value="Cyclin_PHO80-like"/>
</dbReference>
<dbReference type="Gene3D" id="1.10.472.10">
    <property type="entry name" value="Cyclin-like"/>
    <property type="match status" value="1"/>
</dbReference>
<feature type="transmembrane region" description="Helical" evidence="3">
    <location>
        <begin position="6"/>
        <end position="23"/>
    </location>
</feature>
<dbReference type="AlphaFoldDB" id="A0A834ZU33"/>